<dbReference type="EMBL" id="CAJNIZ010002147">
    <property type="protein sequence ID" value="CAE7206834.1"/>
    <property type="molecule type" value="Genomic_DNA"/>
</dbReference>
<protein>
    <recommendedName>
        <fullName evidence="1">Calcineurin-like phosphoesterase domain-containing protein</fullName>
    </recommendedName>
</protein>
<keyword evidence="3" id="KW-1185">Reference proteome</keyword>
<proteinExistence type="predicted"/>
<evidence type="ECO:0000313" key="3">
    <source>
        <dbReference type="Proteomes" id="UP000649617"/>
    </source>
</evidence>
<dbReference type="InterPro" id="IPR004843">
    <property type="entry name" value="Calcineurin-like_PHP"/>
</dbReference>
<dbReference type="OrthoDB" id="630188at2759"/>
<dbReference type="SUPFAM" id="SSF56300">
    <property type="entry name" value="Metallo-dependent phosphatases"/>
    <property type="match status" value="1"/>
</dbReference>
<gene>
    <name evidence="2" type="ORF">SPIL2461_LOCUS2026</name>
</gene>
<dbReference type="Pfam" id="PF00149">
    <property type="entry name" value="Metallophos"/>
    <property type="match status" value="1"/>
</dbReference>
<comment type="caution">
    <text evidence="2">The sequence shown here is derived from an EMBL/GenBank/DDBJ whole genome shotgun (WGS) entry which is preliminary data.</text>
</comment>
<evidence type="ECO:0000259" key="1">
    <source>
        <dbReference type="Pfam" id="PF00149"/>
    </source>
</evidence>
<dbReference type="Gene3D" id="3.60.21.10">
    <property type="match status" value="1"/>
</dbReference>
<reference evidence="2" key="1">
    <citation type="submission" date="2021-02" db="EMBL/GenBank/DDBJ databases">
        <authorList>
            <person name="Dougan E. K."/>
            <person name="Rhodes N."/>
            <person name="Thang M."/>
            <person name="Chan C."/>
        </authorList>
    </citation>
    <scope>NUCLEOTIDE SEQUENCE</scope>
</reference>
<dbReference type="PANTHER" id="PTHR12905:SF0">
    <property type="entry name" value="CALCINEURIN-LIKE PHOSPHOESTERASE DOMAIN-CONTAINING PROTEIN"/>
    <property type="match status" value="1"/>
</dbReference>
<dbReference type="InterPro" id="IPR029052">
    <property type="entry name" value="Metallo-depent_PP-like"/>
</dbReference>
<dbReference type="PANTHER" id="PTHR12905">
    <property type="entry name" value="METALLOPHOSPHOESTERASE"/>
    <property type="match status" value="1"/>
</dbReference>
<organism evidence="2 3">
    <name type="scientific">Symbiodinium pilosum</name>
    <name type="common">Dinoflagellate</name>
    <dbReference type="NCBI Taxonomy" id="2952"/>
    <lineage>
        <taxon>Eukaryota</taxon>
        <taxon>Sar</taxon>
        <taxon>Alveolata</taxon>
        <taxon>Dinophyceae</taxon>
        <taxon>Suessiales</taxon>
        <taxon>Symbiodiniaceae</taxon>
        <taxon>Symbiodinium</taxon>
    </lineage>
</organism>
<evidence type="ECO:0000313" key="2">
    <source>
        <dbReference type="EMBL" id="CAE7206834.1"/>
    </source>
</evidence>
<accession>A0A812JQD8</accession>
<dbReference type="Proteomes" id="UP000649617">
    <property type="component" value="Unassembled WGS sequence"/>
</dbReference>
<dbReference type="GO" id="GO:0016787">
    <property type="term" value="F:hydrolase activity"/>
    <property type="evidence" value="ECO:0007669"/>
    <property type="project" value="InterPro"/>
</dbReference>
<sequence length="194" mass="21032">MERQVVHAVVPADGTPVQVNWLPAPPERIPGAVRCVCISDTHLQHRDLHSPLPLGDILIHCGDVLLESRKATVEDMCDLTDFNNWLGGLSHKHRLLVAGNHDGALQELRSLGVTRLLSHCTYLEDESIELESLKIHGSPLSAGTSPNAVFQSQSGYDEAKAIAAVPEGGGVNPPPCQSRQASKLRCEIFSHCQD</sequence>
<dbReference type="AlphaFoldDB" id="A0A812JQD8"/>
<feature type="domain" description="Calcineurin-like phosphoesterase" evidence="1">
    <location>
        <begin position="34"/>
        <end position="109"/>
    </location>
</feature>
<name>A0A812JQD8_SYMPI</name>
<dbReference type="InterPro" id="IPR051693">
    <property type="entry name" value="UPF0046_metallophosphoest"/>
</dbReference>